<gene>
    <name evidence="2" type="ORF">Bca52824_087088</name>
</gene>
<feature type="region of interest" description="Disordered" evidence="1">
    <location>
        <begin position="28"/>
        <end position="53"/>
    </location>
</feature>
<evidence type="ECO:0000313" key="2">
    <source>
        <dbReference type="EMBL" id="KAG2247460.1"/>
    </source>
</evidence>
<reference evidence="2 3" key="1">
    <citation type="submission" date="2020-02" db="EMBL/GenBank/DDBJ databases">
        <authorList>
            <person name="Ma Q."/>
            <person name="Huang Y."/>
            <person name="Song X."/>
            <person name="Pei D."/>
        </authorList>
    </citation>
    <scope>NUCLEOTIDE SEQUENCE [LARGE SCALE GENOMIC DNA]</scope>
    <source>
        <strain evidence="2">Sxm20200214</strain>
        <tissue evidence="2">Leaf</tissue>
    </source>
</reference>
<dbReference type="AlphaFoldDB" id="A0A8X7PA85"/>
<sequence length="94" mass="10682">MSERRAKGLCYYCDEKYTPEHYLKHKKTQQFSLDGEEDEEDWKDAETGAEEQTEVGDIAQISISAVAGVSDYNTMRVKGLHGKKHLYVLIHSGS</sequence>
<comment type="caution">
    <text evidence="2">The sequence shown here is derived from an EMBL/GenBank/DDBJ whole genome shotgun (WGS) entry which is preliminary data.</text>
</comment>
<dbReference type="EMBL" id="JAAMPC010000017">
    <property type="protein sequence ID" value="KAG2247460.1"/>
    <property type="molecule type" value="Genomic_DNA"/>
</dbReference>
<accession>A0A8X7PA85</accession>
<evidence type="ECO:0000256" key="1">
    <source>
        <dbReference type="SAM" id="MobiDB-lite"/>
    </source>
</evidence>
<dbReference type="OrthoDB" id="1038541at2759"/>
<name>A0A8X7PA85_BRACI</name>
<evidence type="ECO:0000313" key="3">
    <source>
        <dbReference type="Proteomes" id="UP000886595"/>
    </source>
</evidence>
<feature type="compositionally biased region" description="Acidic residues" evidence="1">
    <location>
        <begin position="34"/>
        <end position="53"/>
    </location>
</feature>
<proteinExistence type="predicted"/>
<protein>
    <submittedName>
        <fullName evidence="2">Uncharacterized protein</fullName>
    </submittedName>
</protein>
<keyword evidence="3" id="KW-1185">Reference proteome</keyword>
<dbReference type="Proteomes" id="UP000886595">
    <property type="component" value="Unassembled WGS sequence"/>
</dbReference>
<organism evidence="2 3">
    <name type="scientific">Brassica carinata</name>
    <name type="common">Ethiopian mustard</name>
    <name type="synonym">Abyssinian cabbage</name>
    <dbReference type="NCBI Taxonomy" id="52824"/>
    <lineage>
        <taxon>Eukaryota</taxon>
        <taxon>Viridiplantae</taxon>
        <taxon>Streptophyta</taxon>
        <taxon>Embryophyta</taxon>
        <taxon>Tracheophyta</taxon>
        <taxon>Spermatophyta</taxon>
        <taxon>Magnoliopsida</taxon>
        <taxon>eudicotyledons</taxon>
        <taxon>Gunneridae</taxon>
        <taxon>Pentapetalae</taxon>
        <taxon>rosids</taxon>
        <taxon>malvids</taxon>
        <taxon>Brassicales</taxon>
        <taxon>Brassicaceae</taxon>
        <taxon>Brassiceae</taxon>
        <taxon>Brassica</taxon>
    </lineage>
</organism>